<protein>
    <submittedName>
        <fullName evidence="4">Peptidoglycan/LPS O-acetylase OafA/YrhL, contains acyltransferase and SGNH-hydrolase domains</fullName>
    </submittedName>
</protein>
<evidence type="ECO:0000313" key="4">
    <source>
        <dbReference type="EMBL" id="SEG54519.1"/>
    </source>
</evidence>
<keyword evidence="4" id="KW-0012">Acyltransferase</keyword>
<proteinExistence type="predicted"/>
<dbReference type="AlphaFoldDB" id="A0A1H6B134"/>
<keyword evidence="2" id="KW-0812">Transmembrane</keyword>
<dbReference type="GO" id="GO:0016747">
    <property type="term" value="F:acyltransferase activity, transferring groups other than amino-acyl groups"/>
    <property type="evidence" value="ECO:0007669"/>
    <property type="project" value="InterPro"/>
</dbReference>
<dbReference type="GO" id="GO:0016787">
    <property type="term" value="F:hydrolase activity"/>
    <property type="evidence" value="ECO:0007669"/>
    <property type="project" value="UniProtKB-KW"/>
</dbReference>
<keyword evidence="4" id="KW-0378">Hydrolase</keyword>
<feature type="transmembrane region" description="Helical" evidence="2">
    <location>
        <begin position="299"/>
        <end position="320"/>
    </location>
</feature>
<gene>
    <name evidence="4" type="ORF">SAMN05216223_106128</name>
</gene>
<keyword evidence="4" id="KW-0808">Transferase</keyword>
<evidence type="ECO:0000256" key="1">
    <source>
        <dbReference type="SAM" id="MobiDB-lite"/>
    </source>
</evidence>
<dbReference type="EMBL" id="FNVU01000006">
    <property type="protein sequence ID" value="SEG54519.1"/>
    <property type="molecule type" value="Genomic_DNA"/>
</dbReference>
<keyword evidence="2" id="KW-1133">Transmembrane helix</keyword>
<feature type="transmembrane region" description="Helical" evidence="2">
    <location>
        <begin position="238"/>
        <end position="258"/>
    </location>
</feature>
<evidence type="ECO:0000256" key="2">
    <source>
        <dbReference type="SAM" id="Phobius"/>
    </source>
</evidence>
<dbReference type="GO" id="GO:0016020">
    <property type="term" value="C:membrane"/>
    <property type="evidence" value="ECO:0007669"/>
    <property type="project" value="TreeGrafter"/>
</dbReference>
<evidence type="ECO:0000313" key="5">
    <source>
        <dbReference type="Proteomes" id="UP000236754"/>
    </source>
</evidence>
<organism evidence="4 5">
    <name type="scientific">Actinacidiphila yanglinensis</name>
    <dbReference type="NCBI Taxonomy" id="310779"/>
    <lineage>
        <taxon>Bacteria</taxon>
        <taxon>Bacillati</taxon>
        <taxon>Actinomycetota</taxon>
        <taxon>Actinomycetes</taxon>
        <taxon>Kitasatosporales</taxon>
        <taxon>Streptomycetaceae</taxon>
        <taxon>Actinacidiphila</taxon>
    </lineage>
</organism>
<keyword evidence="2" id="KW-0472">Membrane</keyword>
<reference evidence="4 5" key="1">
    <citation type="submission" date="2016-10" db="EMBL/GenBank/DDBJ databases">
        <authorList>
            <person name="de Groot N.N."/>
        </authorList>
    </citation>
    <scope>NUCLEOTIDE SEQUENCE [LARGE SCALE GENOMIC DNA]</scope>
    <source>
        <strain evidence="4 5">CGMCC 4.2023</strain>
    </source>
</reference>
<dbReference type="PANTHER" id="PTHR23028">
    <property type="entry name" value="ACETYLTRANSFERASE"/>
    <property type="match status" value="1"/>
</dbReference>
<evidence type="ECO:0000259" key="3">
    <source>
        <dbReference type="Pfam" id="PF01757"/>
    </source>
</evidence>
<feature type="transmembrane region" description="Helical" evidence="2">
    <location>
        <begin position="84"/>
        <end position="103"/>
    </location>
</feature>
<accession>A0A1H6B134</accession>
<dbReference type="InterPro" id="IPR050879">
    <property type="entry name" value="Acyltransferase_3"/>
</dbReference>
<dbReference type="GO" id="GO:0009103">
    <property type="term" value="P:lipopolysaccharide biosynthetic process"/>
    <property type="evidence" value="ECO:0007669"/>
    <property type="project" value="TreeGrafter"/>
</dbReference>
<feature type="region of interest" description="Disordered" evidence="1">
    <location>
        <begin position="364"/>
        <end position="396"/>
    </location>
</feature>
<feature type="transmembrane region" description="Helical" evidence="2">
    <location>
        <begin position="173"/>
        <end position="191"/>
    </location>
</feature>
<feature type="transmembrane region" description="Helical" evidence="2">
    <location>
        <begin position="51"/>
        <end position="72"/>
    </location>
</feature>
<keyword evidence="5" id="KW-1185">Reference proteome</keyword>
<feature type="domain" description="Acyltransferase 3" evidence="3">
    <location>
        <begin position="19"/>
        <end position="353"/>
    </location>
</feature>
<dbReference type="Proteomes" id="UP000236754">
    <property type="component" value="Unassembled WGS sequence"/>
</dbReference>
<dbReference type="InterPro" id="IPR002656">
    <property type="entry name" value="Acyl_transf_3_dom"/>
</dbReference>
<dbReference type="PANTHER" id="PTHR23028:SF53">
    <property type="entry name" value="ACYL_TRANSF_3 DOMAIN-CONTAINING PROTEIN"/>
    <property type="match status" value="1"/>
</dbReference>
<feature type="transmembrane region" description="Helical" evidence="2">
    <location>
        <begin position="270"/>
        <end position="292"/>
    </location>
</feature>
<dbReference type="RefSeq" id="WP_235032114.1">
    <property type="nucleotide sequence ID" value="NZ_FNVU01000006.1"/>
</dbReference>
<sequence length="396" mass="43456">MPEVEGFPSAVRVPGKRVDGIDGLRTVAVMTVIFYHFHEDALPGGSIGVDVFYTISGFVITRLLVAEFARTGDIGLWQFYRRRWLRLVPALLVVCALTALLSLAPVPTFKHGVSAALLAAFSLVNLVRAAQSGGYTGVTAPLGHTWSLGVEEQFYLVWPPVLLALLRRLKARTVLSAAVVLTLLPVLWRYHLWNSTAAHRIYNGPDTRADQLLAGAVLAIVLARLAPDDPWRETMRTWAARLWLPALTLLALMVWQVQITGRSAWNGPEYTVGFLVTALLAVVVLTSLELLPRSPLTRLLSLAPLAWIGRNLSYGLYLWHYPLMHLLGDLGVKRMLFPSTLLATFIMALASYFLVEEPCRRLKQRGRGKPEGPGGRGSHAPATVLPTAVGAPGRAR</sequence>
<name>A0A1H6B134_9ACTN</name>
<dbReference type="Pfam" id="PF01757">
    <property type="entry name" value="Acyl_transf_3"/>
    <property type="match status" value="1"/>
</dbReference>
<feature type="transmembrane region" description="Helical" evidence="2">
    <location>
        <begin position="335"/>
        <end position="355"/>
    </location>
</feature>